<keyword evidence="8" id="KW-0547">Nucleotide-binding</keyword>
<dbReference type="GO" id="GO:0005886">
    <property type="term" value="C:plasma membrane"/>
    <property type="evidence" value="ECO:0007669"/>
    <property type="project" value="UniProtKB-SubCell"/>
</dbReference>
<keyword evidence="12" id="KW-0902">Two-component regulatory system</keyword>
<proteinExistence type="predicted"/>
<dbReference type="InterPro" id="IPR003660">
    <property type="entry name" value="HAMP_dom"/>
</dbReference>
<evidence type="ECO:0000256" key="9">
    <source>
        <dbReference type="ARBA" id="ARBA00022777"/>
    </source>
</evidence>
<gene>
    <name evidence="17" type="ORF">FXB42_15790</name>
</gene>
<dbReference type="InterPro" id="IPR050398">
    <property type="entry name" value="HssS/ArlS-like"/>
</dbReference>
<evidence type="ECO:0000256" key="10">
    <source>
        <dbReference type="ARBA" id="ARBA00022840"/>
    </source>
</evidence>
<dbReference type="InterPro" id="IPR003594">
    <property type="entry name" value="HATPase_dom"/>
</dbReference>
<dbReference type="EMBL" id="VSLA01000029">
    <property type="protein sequence ID" value="TYC83707.1"/>
    <property type="molecule type" value="Genomic_DNA"/>
</dbReference>
<keyword evidence="13 14" id="KW-0472">Membrane</keyword>
<dbReference type="Proteomes" id="UP000322619">
    <property type="component" value="Unassembled WGS sequence"/>
</dbReference>
<dbReference type="InterPro" id="IPR036097">
    <property type="entry name" value="HisK_dim/P_sf"/>
</dbReference>
<evidence type="ECO:0000313" key="18">
    <source>
        <dbReference type="Proteomes" id="UP000322619"/>
    </source>
</evidence>
<comment type="catalytic activity">
    <reaction evidence="1">
        <text>ATP + protein L-histidine = ADP + protein N-phospho-L-histidine.</text>
        <dbReference type="EC" id="2.7.13.3"/>
    </reaction>
</comment>
<dbReference type="SUPFAM" id="SSF55874">
    <property type="entry name" value="ATPase domain of HSP90 chaperone/DNA topoisomerase II/histidine kinase"/>
    <property type="match status" value="1"/>
</dbReference>
<dbReference type="CDD" id="cd00075">
    <property type="entry name" value="HATPase"/>
    <property type="match status" value="1"/>
</dbReference>
<protein>
    <recommendedName>
        <fullName evidence="3">histidine kinase</fullName>
        <ecNumber evidence="3">2.7.13.3</ecNumber>
    </recommendedName>
</protein>
<keyword evidence="4" id="KW-1003">Cell membrane</keyword>
<dbReference type="Pfam" id="PF00512">
    <property type="entry name" value="HisKA"/>
    <property type="match status" value="1"/>
</dbReference>
<dbReference type="CDD" id="cd00082">
    <property type="entry name" value="HisKA"/>
    <property type="match status" value="1"/>
</dbReference>
<dbReference type="Pfam" id="PF00672">
    <property type="entry name" value="HAMP"/>
    <property type="match status" value="1"/>
</dbReference>
<keyword evidence="11 14" id="KW-1133">Transmembrane helix</keyword>
<accession>A0A5D0WHJ1</accession>
<evidence type="ECO:0000259" key="15">
    <source>
        <dbReference type="PROSITE" id="PS50109"/>
    </source>
</evidence>
<evidence type="ECO:0000259" key="16">
    <source>
        <dbReference type="PROSITE" id="PS50885"/>
    </source>
</evidence>
<evidence type="ECO:0000256" key="12">
    <source>
        <dbReference type="ARBA" id="ARBA00023012"/>
    </source>
</evidence>
<dbReference type="SMART" id="SM00304">
    <property type="entry name" value="HAMP"/>
    <property type="match status" value="1"/>
</dbReference>
<sequence length="466" mass="52518">MIKKISNQFLSSYLFVFLLTTMVTTLAVVLLSFASGLIEGRLVKERYPARAIIKEDYTQIDASAVVKNGGGVQVVNKDYQVVYSQGLDTIGKSQLSAEEFTAFLMESSDKPYHYDIVYQPQGEYWLIVTFPTSIRLSFSVVHNPAAVPDDMAMASKVIAAISLIYLTILALLASGYSRFMAAQITEPLHQLSEGTRLLRAGDYSARVDLKLKNEFANLQETFNDMAARIEQEMTLRKKSENDRRRLILDISHDLKNPLASIQGYTELCMKKKDLSEQERREYLQAIYQNSHRANLLLADLFELSQMDSPQFLLKPVETEVCEYLRQICGALIPPLEQAGFQYEFDIPEKNILVRLDPPRFSRIFQNLTDNAVRYNRPGTVISVSLREENTDVVICFADDGCGIPNHLVEDIFKPFVRVDDARNSKTGGSGLGLAIAKKIARAHQGDLTLDIKYNNGSAFMIRIPKI</sequence>
<keyword evidence="9 17" id="KW-0418">Kinase</keyword>
<dbReference type="PRINTS" id="PR00344">
    <property type="entry name" value="BCTRLSENSOR"/>
</dbReference>
<evidence type="ECO:0000256" key="13">
    <source>
        <dbReference type="ARBA" id="ARBA00023136"/>
    </source>
</evidence>
<dbReference type="PANTHER" id="PTHR45528">
    <property type="entry name" value="SENSOR HISTIDINE KINASE CPXA"/>
    <property type="match status" value="1"/>
</dbReference>
<dbReference type="InterPro" id="IPR005467">
    <property type="entry name" value="His_kinase_dom"/>
</dbReference>
<evidence type="ECO:0000256" key="7">
    <source>
        <dbReference type="ARBA" id="ARBA00022692"/>
    </source>
</evidence>
<dbReference type="GO" id="GO:0000155">
    <property type="term" value="F:phosphorelay sensor kinase activity"/>
    <property type="evidence" value="ECO:0007669"/>
    <property type="project" value="InterPro"/>
</dbReference>
<feature type="domain" description="Histidine kinase" evidence="15">
    <location>
        <begin position="249"/>
        <end position="466"/>
    </location>
</feature>
<dbReference type="InterPro" id="IPR004358">
    <property type="entry name" value="Sig_transdc_His_kin-like_C"/>
</dbReference>
<keyword evidence="7 14" id="KW-0812">Transmembrane</keyword>
<evidence type="ECO:0000256" key="14">
    <source>
        <dbReference type="SAM" id="Phobius"/>
    </source>
</evidence>
<evidence type="ECO:0000256" key="5">
    <source>
        <dbReference type="ARBA" id="ARBA00022553"/>
    </source>
</evidence>
<evidence type="ECO:0000256" key="4">
    <source>
        <dbReference type="ARBA" id="ARBA00022475"/>
    </source>
</evidence>
<dbReference type="Pfam" id="PF02518">
    <property type="entry name" value="HATPase_c"/>
    <property type="match status" value="1"/>
</dbReference>
<dbReference type="EC" id="2.7.13.3" evidence="3"/>
<dbReference type="Gene3D" id="6.10.340.10">
    <property type="match status" value="1"/>
</dbReference>
<dbReference type="FunFam" id="1.10.287.130:FF:000001">
    <property type="entry name" value="Two-component sensor histidine kinase"/>
    <property type="match status" value="1"/>
</dbReference>
<dbReference type="Gene3D" id="1.10.287.130">
    <property type="match status" value="1"/>
</dbReference>
<feature type="transmembrane region" description="Helical" evidence="14">
    <location>
        <begin position="12"/>
        <end position="38"/>
    </location>
</feature>
<dbReference type="AlphaFoldDB" id="A0A5D0WHJ1"/>
<dbReference type="FunFam" id="3.30.565.10:FF:000006">
    <property type="entry name" value="Sensor histidine kinase WalK"/>
    <property type="match status" value="1"/>
</dbReference>
<feature type="domain" description="HAMP" evidence="16">
    <location>
        <begin position="182"/>
        <end position="234"/>
    </location>
</feature>
<evidence type="ECO:0000313" key="17">
    <source>
        <dbReference type="EMBL" id="TYC83707.1"/>
    </source>
</evidence>
<dbReference type="PROSITE" id="PS50109">
    <property type="entry name" value="HIS_KIN"/>
    <property type="match status" value="1"/>
</dbReference>
<dbReference type="SUPFAM" id="SSF158472">
    <property type="entry name" value="HAMP domain-like"/>
    <property type="match status" value="1"/>
</dbReference>
<dbReference type="GO" id="GO:0005524">
    <property type="term" value="F:ATP binding"/>
    <property type="evidence" value="ECO:0007669"/>
    <property type="project" value="UniProtKB-KW"/>
</dbReference>
<dbReference type="CDD" id="cd06225">
    <property type="entry name" value="HAMP"/>
    <property type="match status" value="1"/>
</dbReference>
<reference evidence="17 18" key="1">
    <citation type="submission" date="2019-08" db="EMBL/GenBank/DDBJ databases">
        <title>Isolation and enrichment of carboxydotrophic bacteria from anaerobic sludge for the production of bio-based chemicals from syngas.</title>
        <authorList>
            <person name="Antares A.L."/>
            <person name="Moreira J."/>
            <person name="Diender M."/>
            <person name="Parshina S.N."/>
            <person name="Stams A.J.M."/>
            <person name="Alves M."/>
            <person name="Alves J.I."/>
            <person name="Sousa D.Z."/>
        </authorList>
    </citation>
    <scope>NUCLEOTIDE SEQUENCE [LARGE SCALE GENOMIC DNA]</scope>
    <source>
        <strain evidence="17 18">JM</strain>
    </source>
</reference>
<dbReference type="PANTHER" id="PTHR45528:SF1">
    <property type="entry name" value="SENSOR HISTIDINE KINASE CPXA"/>
    <property type="match status" value="1"/>
</dbReference>
<organism evidence="17 18">
    <name type="scientific">Acetobacterium wieringae</name>
    <dbReference type="NCBI Taxonomy" id="52694"/>
    <lineage>
        <taxon>Bacteria</taxon>
        <taxon>Bacillati</taxon>
        <taxon>Bacillota</taxon>
        <taxon>Clostridia</taxon>
        <taxon>Eubacteriales</taxon>
        <taxon>Eubacteriaceae</taxon>
        <taxon>Acetobacterium</taxon>
    </lineage>
</organism>
<dbReference type="PROSITE" id="PS50885">
    <property type="entry name" value="HAMP"/>
    <property type="match status" value="1"/>
</dbReference>
<dbReference type="InterPro" id="IPR036890">
    <property type="entry name" value="HATPase_C_sf"/>
</dbReference>
<evidence type="ECO:0000256" key="1">
    <source>
        <dbReference type="ARBA" id="ARBA00000085"/>
    </source>
</evidence>
<dbReference type="Gene3D" id="3.30.565.10">
    <property type="entry name" value="Histidine kinase-like ATPase, C-terminal domain"/>
    <property type="match status" value="1"/>
</dbReference>
<dbReference type="RefSeq" id="WP_148638627.1">
    <property type="nucleotide sequence ID" value="NZ_VSLA01000029.1"/>
</dbReference>
<dbReference type="InterPro" id="IPR003661">
    <property type="entry name" value="HisK_dim/P_dom"/>
</dbReference>
<keyword evidence="10" id="KW-0067">ATP-binding</keyword>
<evidence type="ECO:0000256" key="6">
    <source>
        <dbReference type="ARBA" id="ARBA00022679"/>
    </source>
</evidence>
<evidence type="ECO:0000256" key="11">
    <source>
        <dbReference type="ARBA" id="ARBA00022989"/>
    </source>
</evidence>
<dbReference type="SMART" id="SM00388">
    <property type="entry name" value="HisKA"/>
    <property type="match status" value="1"/>
</dbReference>
<name>A0A5D0WHJ1_9FIRM</name>
<keyword evidence="5" id="KW-0597">Phosphoprotein</keyword>
<feature type="transmembrane region" description="Helical" evidence="14">
    <location>
        <begin position="157"/>
        <end position="176"/>
    </location>
</feature>
<evidence type="ECO:0000256" key="2">
    <source>
        <dbReference type="ARBA" id="ARBA00004651"/>
    </source>
</evidence>
<keyword evidence="6" id="KW-0808">Transferase</keyword>
<dbReference type="SMART" id="SM00387">
    <property type="entry name" value="HATPase_c"/>
    <property type="match status" value="1"/>
</dbReference>
<comment type="subcellular location">
    <subcellularLocation>
        <location evidence="2">Cell membrane</location>
        <topology evidence="2">Multi-pass membrane protein</topology>
    </subcellularLocation>
</comment>
<dbReference type="SUPFAM" id="SSF47384">
    <property type="entry name" value="Homodimeric domain of signal transducing histidine kinase"/>
    <property type="match status" value="1"/>
</dbReference>
<comment type="caution">
    <text evidence="17">The sequence shown here is derived from an EMBL/GenBank/DDBJ whole genome shotgun (WGS) entry which is preliminary data.</text>
</comment>
<evidence type="ECO:0000256" key="8">
    <source>
        <dbReference type="ARBA" id="ARBA00022741"/>
    </source>
</evidence>
<evidence type="ECO:0000256" key="3">
    <source>
        <dbReference type="ARBA" id="ARBA00012438"/>
    </source>
</evidence>